<dbReference type="RefSeq" id="WP_072737393.1">
    <property type="nucleotide sequence ID" value="NZ_CP048813.1"/>
</dbReference>
<organism evidence="1 2">
    <name type="scientific">Rhodococcus triatomae</name>
    <dbReference type="NCBI Taxonomy" id="300028"/>
    <lineage>
        <taxon>Bacteria</taxon>
        <taxon>Bacillati</taxon>
        <taxon>Actinomycetota</taxon>
        <taxon>Actinomycetes</taxon>
        <taxon>Mycobacteriales</taxon>
        <taxon>Nocardiaceae</taxon>
        <taxon>Rhodococcus</taxon>
    </lineage>
</organism>
<dbReference type="Proteomes" id="UP000183263">
    <property type="component" value="Unassembled WGS sequence"/>
</dbReference>
<dbReference type="EMBL" id="FNDN01000005">
    <property type="protein sequence ID" value="SDI14813.1"/>
    <property type="molecule type" value="Genomic_DNA"/>
</dbReference>
<accession>A0A1G8I7B9</accession>
<proteinExistence type="predicted"/>
<reference evidence="1 2" key="1">
    <citation type="submission" date="2016-10" db="EMBL/GenBank/DDBJ databases">
        <authorList>
            <person name="de Groot N.N."/>
        </authorList>
    </citation>
    <scope>NUCLEOTIDE SEQUENCE [LARGE SCALE GENOMIC DNA]</scope>
    <source>
        <strain evidence="1 2">DSM 44892</strain>
    </source>
</reference>
<evidence type="ECO:0000313" key="2">
    <source>
        <dbReference type="Proteomes" id="UP000183263"/>
    </source>
</evidence>
<keyword evidence="2" id="KW-1185">Reference proteome</keyword>
<dbReference type="OrthoDB" id="5244321at2"/>
<sequence length="161" mass="17658">MGETLTVWQFVSPTGADTAASTLEDLERQRLIDVHDAAVVSWPEGSDAPTTRRVQTLSEVGLLGGSFWAQFVTTLFLFPVRNALGVGLGAHANPLQHLGIDDQFIADTREKITPGSSALFVLSSDAVLDRVREEFAGQNGELMSTNLTRSQERRLRELFSR</sequence>
<dbReference type="Pfam" id="PF06897">
    <property type="entry name" value="DUF1269"/>
    <property type="match status" value="1"/>
</dbReference>
<name>A0A1G8I7B9_9NOCA</name>
<dbReference type="AlphaFoldDB" id="A0A1G8I7B9"/>
<protein>
    <submittedName>
        <fullName evidence="1">Uncharacterized membrane protein</fullName>
    </submittedName>
</protein>
<dbReference type="InterPro" id="IPR009200">
    <property type="entry name" value="DUF1269_membrane"/>
</dbReference>
<gene>
    <name evidence="1" type="ORF">SAMN05444695_105184</name>
</gene>
<evidence type="ECO:0000313" key="1">
    <source>
        <dbReference type="EMBL" id="SDI14813.1"/>
    </source>
</evidence>